<dbReference type="AlphaFoldDB" id="A0A8J3R308"/>
<dbReference type="RefSeq" id="WP_203924715.1">
    <property type="nucleotide sequence ID" value="NZ_BONZ01000124.1"/>
</dbReference>
<protein>
    <submittedName>
        <fullName evidence="1">Uncharacterized protein</fullName>
    </submittedName>
</protein>
<evidence type="ECO:0000313" key="2">
    <source>
        <dbReference type="Proteomes" id="UP000642748"/>
    </source>
</evidence>
<name>A0A8J3R308_9ACTN</name>
<organism evidence="1 2">
    <name type="scientific">Rugosimonospora africana</name>
    <dbReference type="NCBI Taxonomy" id="556532"/>
    <lineage>
        <taxon>Bacteria</taxon>
        <taxon>Bacillati</taxon>
        <taxon>Actinomycetota</taxon>
        <taxon>Actinomycetes</taxon>
        <taxon>Micromonosporales</taxon>
        <taxon>Micromonosporaceae</taxon>
        <taxon>Rugosimonospora</taxon>
    </lineage>
</organism>
<proteinExistence type="predicted"/>
<evidence type="ECO:0000313" key="1">
    <source>
        <dbReference type="EMBL" id="GIH21331.1"/>
    </source>
</evidence>
<accession>A0A8J3R308</accession>
<reference evidence="1" key="1">
    <citation type="submission" date="2021-01" db="EMBL/GenBank/DDBJ databases">
        <title>Whole genome shotgun sequence of Rugosimonospora africana NBRC 104875.</title>
        <authorList>
            <person name="Komaki H."/>
            <person name="Tamura T."/>
        </authorList>
    </citation>
    <scope>NUCLEOTIDE SEQUENCE</scope>
    <source>
        <strain evidence="1">NBRC 104875</strain>
    </source>
</reference>
<sequence>MPDSADVLRAAVDAARAGDLYRLSAMVDWPLSGAGQIGQSLPGVLEQDRAEVTASGLAELDSVAADPSVIEEIVRPLAGRLVAAREIRPADARASAAALAILRVPAPPPGLTDEQRERLTELSVRVDALREVYEIVDDRGEVPVVVATDSGMLVIVLED</sequence>
<gene>
    <name evidence="1" type="ORF">Raf01_95030</name>
</gene>
<dbReference type="EMBL" id="BONZ01000124">
    <property type="protein sequence ID" value="GIH21331.1"/>
    <property type="molecule type" value="Genomic_DNA"/>
</dbReference>
<dbReference type="Proteomes" id="UP000642748">
    <property type="component" value="Unassembled WGS sequence"/>
</dbReference>
<keyword evidence="2" id="KW-1185">Reference proteome</keyword>
<comment type="caution">
    <text evidence="1">The sequence shown here is derived from an EMBL/GenBank/DDBJ whole genome shotgun (WGS) entry which is preliminary data.</text>
</comment>